<comment type="caution">
    <text evidence="1">The sequence shown here is derived from an EMBL/GenBank/DDBJ whole genome shotgun (WGS) entry which is preliminary data.</text>
</comment>
<evidence type="ECO:0000313" key="2">
    <source>
        <dbReference type="Proteomes" id="UP000217838"/>
    </source>
</evidence>
<accession>A0A2A4YBR2</accession>
<proteinExistence type="predicted"/>
<evidence type="ECO:0000313" key="1">
    <source>
        <dbReference type="EMBL" id="PCI92276.1"/>
    </source>
</evidence>
<organism evidence="1 2">
    <name type="scientific">Aerophobetes bacterium</name>
    <dbReference type="NCBI Taxonomy" id="2030807"/>
    <lineage>
        <taxon>Bacteria</taxon>
        <taxon>Candidatus Aerophobota</taxon>
    </lineage>
</organism>
<dbReference type="EMBL" id="NVUU01000114">
    <property type="protein sequence ID" value="PCI92276.1"/>
    <property type="molecule type" value="Genomic_DNA"/>
</dbReference>
<dbReference type="AlphaFoldDB" id="A0A2A4YBR2"/>
<sequence length="133" mass="15558">MDISKYTAFFHDGSVMDIQHTEDKIVFFMASAEMDEDDIKDDINLSKDNSIQGKLHIEGIKRVTVDDELLEKPLRKEYDNGHIFDFEITKNSIELSIDWINFPPKPQINEFSVINVDAKKIYWENIPNLEDSY</sequence>
<protein>
    <submittedName>
        <fullName evidence="1">Uncharacterized protein</fullName>
    </submittedName>
</protein>
<name>A0A2A4YBR2_UNCAE</name>
<gene>
    <name evidence="1" type="ORF">COB11_07770</name>
</gene>
<dbReference type="Proteomes" id="UP000217838">
    <property type="component" value="Unassembled WGS sequence"/>
</dbReference>
<reference evidence="2" key="1">
    <citation type="submission" date="2017-08" db="EMBL/GenBank/DDBJ databases">
        <title>A dynamic microbial community with high functional redundancy inhabits the cold, oxic subseafloor aquifer.</title>
        <authorList>
            <person name="Tully B.J."/>
            <person name="Wheat C.G."/>
            <person name="Glazer B.T."/>
            <person name="Huber J.A."/>
        </authorList>
    </citation>
    <scope>NUCLEOTIDE SEQUENCE [LARGE SCALE GENOMIC DNA]</scope>
</reference>